<keyword evidence="1" id="KW-0472">Membrane</keyword>
<name>A0A2T5MKF6_9GAMM</name>
<dbReference type="Proteomes" id="UP000244248">
    <property type="component" value="Unassembled WGS sequence"/>
</dbReference>
<dbReference type="PRINTS" id="PR00702">
    <property type="entry name" value="ACRIFLAVINRP"/>
</dbReference>
<dbReference type="Gene3D" id="3.30.2090.10">
    <property type="entry name" value="Multidrug efflux transporter AcrB TolC docking domain, DN and DC subdomains"/>
    <property type="match status" value="2"/>
</dbReference>
<feature type="transmembrane region" description="Helical" evidence="1">
    <location>
        <begin position="358"/>
        <end position="377"/>
    </location>
</feature>
<keyword evidence="1" id="KW-1133">Transmembrane helix</keyword>
<reference evidence="2 3" key="1">
    <citation type="submission" date="2018-04" db="EMBL/GenBank/DDBJ databases">
        <title>Novel species isolated from glacier.</title>
        <authorList>
            <person name="Liu Q."/>
            <person name="Xin Y.-H."/>
        </authorList>
    </citation>
    <scope>NUCLEOTIDE SEQUENCE [LARGE SCALE GENOMIC DNA]</scope>
    <source>
        <strain evidence="2 3">GT1R17</strain>
    </source>
</reference>
<accession>A0A2T5MKF6</accession>
<dbReference type="Pfam" id="PF00873">
    <property type="entry name" value="ACR_tran"/>
    <property type="match status" value="1"/>
</dbReference>
<dbReference type="Gene3D" id="1.20.1640.10">
    <property type="entry name" value="Multidrug efflux transporter AcrB transmembrane domain"/>
    <property type="match status" value="2"/>
</dbReference>
<feature type="transmembrane region" description="Helical" evidence="1">
    <location>
        <begin position="532"/>
        <end position="550"/>
    </location>
</feature>
<organism evidence="2 3">
    <name type="scientific">Stenotrophobium rhamnosiphilum</name>
    <dbReference type="NCBI Taxonomy" id="2029166"/>
    <lineage>
        <taxon>Bacteria</taxon>
        <taxon>Pseudomonadati</taxon>
        <taxon>Pseudomonadota</taxon>
        <taxon>Gammaproteobacteria</taxon>
        <taxon>Nevskiales</taxon>
        <taxon>Nevskiaceae</taxon>
        <taxon>Stenotrophobium</taxon>
    </lineage>
</organism>
<feature type="transmembrane region" description="Helical" evidence="1">
    <location>
        <begin position="1009"/>
        <end position="1036"/>
    </location>
</feature>
<feature type="transmembrane region" description="Helical" evidence="1">
    <location>
        <begin position="383"/>
        <end position="407"/>
    </location>
</feature>
<feature type="transmembrane region" description="Helical" evidence="1">
    <location>
        <begin position="460"/>
        <end position="482"/>
    </location>
</feature>
<dbReference type="GO" id="GO:0042910">
    <property type="term" value="F:xenobiotic transmembrane transporter activity"/>
    <property type="evidence" value="ECO:0007669"/>
    <property type="project" value="TreeGrafter"/>
</dbReference>
<evidence type="ECO:0000313" key="3">
    <source>
        <dbReference type="Proteomes" id="UP000244248"/>
    </source>
</evidence>
<dbReference type="PANTHER" id="PTHR32063:SF0">
    <property type="entry name" value="SWARMING MOTILITY PROTEIN SWRC"/>
    <property type="match status" value="1"/>
</dbReference>
<feature type="transmembrane region" description="Helical" evidence="1">
    <location>
        <begin position="921"/>
        <end position="942"/>
    </location>
</feature>
<feature type="transmembrane region" description="Helical" evidence="1">
    <location>
        <begin position="12"/>
        <end position="33"/>
    </location>
</feature>
<evidence type="ECO:0000256" key="1">
    <source>
        <dbReference type="SAM" id="Phobius"/>
    </source>
</evidence>
<feature type="transmembrane region" description="Helical" evidence="1">
    <location>
        <begin position="428"/>
        <end position="448"/>
    </location>
</feature>
<dbReference type="SUPFAM" id="SSF82714">
    <property type="entry name" value="Multidrug efflux transporter AcrB TolC docking domain, DN and DC subdomains"/>
    <property type="match status" value="2"/>
</dbReference>
<protein>
    <submittedName>
        <fullName evidence="2">MFS transporter</fullName>
    </submittedName>
</protein>
<dbReference type="PANTHER" id="PTHR32063">
    <property type="match status" value="1"/>
</dbReference>
<dbReference type="InterPro" id="IPR027463">
    <property type="entry name" value="AcrB_DN_DC_subdom"/>
</dbReference>
<dbReference type="SUPFAM" id="SSF82693">
    <property type="entry name" value="Multidrug efflux transporter AcrB pore domain, PN1, PN2, PC1 and PC2 subdomains"/>
    <property type="match status" value="3"/>
</dbReference>
<dbReference type="GO" id="GO:0005886">
    <property type="term" value="C:plasma membrane"/>
    <property type="evidence" value="ECO:0007669"/>
    <property type="project" value="TreeGrafter"/>
</dbReference>
<keyword evidence="1" id="KW-0812">Transmembrane</keyword>
<feature type="transmembrane region" description="Helical" evidence="1">
    <location>
        <begin position="865"/>
        <end position="888"/>
    </location>
</feature>
<dbReference type="EMBL" id="QANS01000001">
    <property type="protein sequence ID" value="PTU33067.1"/>
    <property type="molecule type" value="Genomic_DNA"/>
</dbReference>
<feature type="transmembrane region" description="Helical" evidence="1">
    <location>
        <begin position="973"/>
        <end position="997"/>
    </location>
</feature>
<dbReference type="AlphaFoldDB" id="A0A2T5MKF6"/>
<dbReference type="OrthoDB" id="5287122at2"/>
<comment type="caution">
    <text evidence="2">The sequence shown here is derived from an EMBL/GenBank/DDBJ whole genome shotgun (WGS) entry which is preliminary data.</text>
</comment>
<proteinExistence type="predicted"/>
<dbReference type="Gene3D" id="3.30.70.1430">
    <property type="entry name" value="Multidrug efflux transporter AcrB pore domain"/>
    <property type="match status" value="2"/>
</dbReference>
<dbReference type="Gene3D" id="3.30.70.1440">
    <property type="entry name" value="Multidrug efflux transporter AcrB pore domain"/>
    <property type="match status" value="1"/>
</dbReference>
<dbReference type="InterPro" id="IPR001036">
    <property type="entry name" value="Acrflvin-R"/>
</dbReference>
<gene>
    <name evidence="2" type="ORF">CJD38_02890</name>
</gene>
<feature type="transmembrane region" description="Helical" evidence="1">
    <location>
        <begin position="332"/>
        <end position="351"/>
    </location>
</feature>
<dbReference type="SUPFAM" id="SSF82866">
    <property type="entry name" value="Multidrug efflux transporter AcrB transmembrane domain"/>
    <property type="match status" value="2"/>
</dbReference>
<feature type="transmembrane region" description="Helical" evidence="1">
    <location>
        <begin position="895"/>
        <end position="915"/>
    </location>
</feature>
<dbReference type="Gene3D" id="3.30.70.1320">
    <property type="entry name" value="Multidrug efflux transporter AcrB pore domain like"/>
    <property type="match status" value="1"/>
</dbReference>
<evidence type="ECO:0000313" key="2">
    <source>
        <dbReference type="EMBL" id="PTU33067.1"/>
    </source>
</evidence>
<sequence length="1055" mass="115305">MKALLDAALDRGRIVLLLLAIIFVAGAITYAYIPKESSPDVPIPYIYTAVMHEGISPEDAERLLTRPLEQALRSIEGVKKMTGKAAQGFGSATLEFEAGFNPEKAMRDVRRKVDEVKSKLPADSEEPIVNEVNIALFPVLVVTLSGPVPERTLLQVARNLKDDLASVKGVLEVDIGGNREEMVEISIDPLKMDSYGISQNELFSLFSRNNRLIAAGTLQTSNGQFAVKLPGVLESVEDVQNLPVKVSGDRVVKFSDIATITRAFKDPQGFARRNGETAITLEVKKRIGENVIETIQRVRDSVAQHQKLWPETIKVDYSQDASAEIKEGLNDLQNGVLTAVILVVCVLIGYLGWRTASLVAIAVPGSFLIGILVLAGMGLTVNIIVLFSLIMAVGMLVDDAIVVSEYADRRMCEGFSPEAAYRDATKRMAWPIISSTATRLAAFFPLLFWPGMLGGFMRYLPITLLATLTASLVMALIFIPALGARWGRKDSHSEAEQKHIAIAETGDLSELSGGTGSYLRALTWAVDRPVKTFWIAIAMLIVIFSSYSFLGSGVEYFPASEPNSIMVNVHARGDLSIYEKDTVMRETEKRLLPMTEFKSVYARTGGGGGHEAAADNIGVIQLELKDWKDRRRANKIVEEVRQRTAGMPGVVIEVIQEQNGPSQGKPIQIELSSPVPESLNESNERLGNATLAIRSAMEKIGGFTDIEDTRPLAGIEWHLVVDRAEAAKYGADVMLVGNTVQLVTNGVLLGKYRPEDADDEIDIRARYTEPYRNLQQLSNLRIQTASGLIPASNFVERSAAPLVNAIRRVDGRRVMKVEANVASNVLADSQVKALTQYFVKHPYAGFNDGTVRIRFQGEQEEQAEAAAFLGNAFTLAIILMIAILVTQFNSFYQTVLILSAALFSTAAVMLGLMLLREPFGIVMSGLGVISLAGIIVNNNIILIDTYNHLRADGNGLPPREAILRTGVMRLRPVLLTAGTAILGLLPMAFALNIDIIHRLVTHNAPSAMWWIPLASAVAGGLAFATPITLILTPALLMWREHRAERKAARLRRTHA</sequence>
<keyword evidence="3" id="KW-1185">Reference proteome</keyword>
<dbReference type="RefSeq" id="WP_107938774.1">
    <property type="nucleotide sequence ID" value="NZ_QANS01000001.1"/>
</dbReference>